<evidence type="ECO:0000313" key="7">
    <source>
        <dbReference type="Proteomes" id="UP000823201"/>
    </source>
</evidence>
<keyword evidence="6" id="KW-0560">Oxidoreductase</keyword>
<keyword evidence="7" id="KW-1185">Reference proteome</keyword>
<proteinExistence type="predicted"/>
<protein>
    <submittedName>
        <fullName evidence="6">Thiosulfate dehydrogenase [quinone] large subunit</fullName>
        <ecNumber evidence="6">1.8.5.2</ecNumber>
    </submittedName>
</protein>
<dbReference type="Proteomes" id="UP000823201">
    <property type="component" value="Unassembled WGS sequence"/>
</dbReference>
<dbReference type="Pfam" id="PF07681">
    <property type="entry name" value="DoxX"/>
    <property type="match status" value="1"/>
</dbReference>
<dbReference type="PANTHER" id="PTHR39157:SF1">
    <property type="entry name" value="DOXX FAMILY PROTEIN"/>
    <property type="match status" value="1"/>
</dbReference>
<evidence type="ECO:0000256" key="1">
    <source>
        <dbReference type="ARBA" id="ARBA00004141"/>
    </source>
</evidence>
<comment type="subcellular location">
    <subcellularLocation>
        <location evidence="1">Membrane</location>
        <topology evidence="1">Multi-pass membrane protein</topology>
    </subcellularLocation>
</comment>
<feature type="transmembrane region" description="Helical" evidence="5">
    <location>
        <begin position="126"/>
        <end position="143"/>
    </location>
</feature>
<keyword evidence="4 5" id="KW-0472">Membrane</keyword>
<feature type="transmembrane region" description="Helical" evidence="5">
    <location>
        <begin position="90"/>
        <end position="114"/>
    </location>
</feature>
<name>A0ABS2Q8N2_9BACL</name>
<gene>
    <name evidence="6" type="ORF">JOC27_001597</name>
</gene>
<dbReference type="EMBL" id="JAFBEV010000012">
    <property type="protein sequence ID" value="MBM7658144.1"/>
    <property type="molecule type" value="Genomic_DNA"/>
</dbReference>
<keyword evidence="2 5" id="KW-0812">Transmembrane</keyword>
<evidence type="ECO:0000256" key="2">
    <source>
        <dbReference type="ARBA" id="ARBA00022692"/>
    </source>
</evidence>
<feature type="transmembrane region" description="Helical" evidence="5">
    <location>
        <begin position="12"/>
        <end position="28"/>
    </location>
</feature>
<evidence type="ECO:0000256" key="3">
    <source>
        <dbReference type="ARBA" id="ARBA00022989"/>
    </source>
</evidence>
<accession>A0ABS2Q8N2</accession>
<dbReference type="RefSeq" id="WP_205006713.1">
    <property type="nucleotide sequence ID" value="NZ_CBCRXA010000022.1"/>
</dbReference>
<evidence type="ECO:0000256" key="5">
    <source>
        <dbReference type="SAM" id="Phobius"/>
    </source>
</evidence>
<reference evidence="6 7" key="1">
    <citation type="submission" date="2021-01" db="EMBL/GenBank/DDBJ databases">
        <title>Genomic Encyclopedia of Type Strains, Phase IV (KMG-IV): sequencing the most valuable type-strain genomes for metagenomic binning, comparative biology and taxonomic classification.</title>
        <authorList>
            <person name="Goeker M."/>
        </authorList>
    </citation>
    <scope>NUCLEOTIDE SEQUENCE [LARGE SCALE GENOMIC DNA]</scope>
    <source>
        <strain evidence="6 7">DSM 100968</strain>
    </source>
</reference>
<dbReference type="PANTHER" id="PTHR39157">
    <property type="entry name" value="INTEGRAL MEMBRANE PROTEIN-RELATED"/>
    <property type="match status" value="1"/>
</dbReference>
<dbReference type="InterPro" id="IPR032808">
    <property type="entry name" value="DoxX"/>
</dbReference>
<sequence>MVHWLRTSKSASFILLVLRVWLGWQWFIDGLGKVTGPKAFDASGYLHGVIAHPVAGPTGKVLYAPYNAFIQHIALPGSGFFSFLVKWGELLVGLGLLLGTLTTAAVFFALLMNFMYLFAGTVSSNPLYVFIGGLILFAGFNAGKWGGDYWVIPWIRQTVRGWFHSPKKGAEVDS</sequence>
<dbReference type="GO" id="GO:0043831">
    <property type="term" value="F:thiosulfate dehydrogenase (quinone) activity"/>
    <property type="evidence" value="ECO:0007669"/>
    <property type="project" value="UniProtKB-EC"/>
</dbReference>
<organism evidence="6 7">
    <name type="scientific">Sporolactobacillus spathodeae</name>
    <dbReference type="NCBI Taxonomy" id="1465502"/>
    <lineage>
        <taxon>Bacteria</taxon>
        <taxon>Bacillati</taxon>
        <taxon>Bacillota</taxon>
        <taxon>Bacilli</taxon>
        <taxon>Bacillales</taxon>
        <taxon>Sporolactobacillaceae</taxon>
        <taxon>Sporolactobacillus</taxon>
    </lineage>
</organism>
<evidence type="ECO:0000313" key="6">
    <source>
        <dbReference type="EMBL" id="MBM7658144.1"/>
    </source>
</evidence>
<keyword evidence="3 5" id="KW-1133">Transmembrane helix</keyword>
<dbReference type="EC" id="1.8.5.2" evidence="6"/>
<evidence type="ECO:0000256" key="4">
    <source>
        <dbReference type="ARBA" id="ARBA00023136"/>
    </source>
</evidence>
<comment type="caution">
    <text evidence="6">The sequence shown here is derived from an EMBL/GenBank/DDBJ whole genome shotgun (WGS) entry which is preliminary data.</text>
</comment>